<dbReference type="PRINTS" id="PR00111">
    <property type="entry name" value="ABHYDROLASE"/>
</dbReference>
<proteinExistence type="predicted"/>
<evidence type="ECO:0000313" key="4">
    <source>
        <dbReference type="Proteomes" id="UP001155586"/>
    </source>
</evidence>
<feature type="domain" description="AB hydrolase-1" evidence="2">
    <location>
        <begin position="52"/>
        <end position="311"/>
    </location>
</feature>
<evidence type="ECO:0000259" key="2">
    <source>
        <dbReference type="Pfam" id="PF00561"/>
    </source>
</evidence>
<name>A0A9X3HSV0_9VIBR</name>
<dbReference type="GO" id="GO:0018786">
    <property type="term" value="F:haloalkane dehalogenase activity"/>
    <property type="evidence" value="ECO:0007669"/>
    <property type="project" value="UniProtKB-EC"/>
</dbReference>
<dbReference type="PANTHER" id="PTHR43329">
    <property type="entry name" value="EPOXIDE HYDROLASE"/>
    <property type="match status" value="1"/>
</dbReference>
<dbReference type="EC" id="3.8.1.5" evidence="3"/>
<dbReference type="AlphaFoldDB" id="A0A9X3HSV0"/>
<accession>A0A9X3HSV0</accession>
<gene>
    <name evidence="3" type="ORF">MD483_12150</name>
</gene>
<keyword evidence="4" id="KW-1185">Reference proteome</keyword>
<dbReference type="SUPFAM" id="SSF53474">
    <property type="entry name" value="alpha/beta-Hydrolases"/>
    <property type="match status" value="1"/>
</dbReference>
<dbReference type="PRINTS" id="PR00412">
    <property type="entry name" value="EPOXHYDRLASE"/>
</dbReference>
<reference evidence="3" key="1">
    <citation type="submission" date="2022-02" db="EMBL/GenBank/DDBJ databases">
        <title>Vibrio sp. nov., a new bacterium isolated from Bohai sea, China.</title>
        <authorList>
            <person name="Yuan Y."/>
        </authorList>
    </citation>
    <scope>NUCLEOTIDE SEQUENCE</scope>
    <source>
        <strain evidence="3">DBSS07</strain>
    </source>
</reference>
<dbReference type="NCBIfam" id="NF002043">
    <property type="entry name" value="PRK00870.1"/>
    <property type="match status" value="1"/>
</dbReference>
<comment type="caution">
    <text evidence="3">The sequence shown here is derived from an EMBL/GenBank/DDBJ whole genome shotgun (WGS) entry which is preliminary data.</text>
</comment>
<dbReference type="InterPro" id="IPR029058">
    <property type="entry name" value="AB_hydrolase_fold"/>
</dbReference>
<sequence length="329" mass="37230">MNSLTHSLKPKTIRTPDSAFEHLTDYPFQPNYVSVDGMRMHYVDEGKTNAKVIFLFHGQPSWSYLYRHMIPELVSAGYRVIAPDLIGFGKSDKPLSSDVHTYGNHVDWMHSFVKQLNIKHAAGFFQDWGGMIGLRVLAREPQWLDRLVLSNTALAEMKGLEKFMVPKVLKVMAAMAGKPSIEDLSSKINYGNWAGYFRHSAPLEIGKVIQALTTRQLSNDDMSGYDAPFPSVEYAAGPKKMAEIVASELDQVNTDWQRLKQWPKPVLTLFSDSDPFLAGRGYDIHFQTNFTGAKGQPHHTVNDASHFLQEDQPKQLAQLTQEWLAQTQY</sequence>
<dbReference type="Pfam" id="PF00561">
    <property type="entry name" value="Abhydrolase_1"/>
    <property type="match status" value="1"/>
</dbReference>
<dbReference type="EMBL" id="JAKRRX010000064">
    <property type="protein sequence ID" value="MCW8334572.1"/>
    <property type="molecule type" value="Genomic_DNA"/>
</dbReference>
<evidence type="ECO:0000256" key="1">
    <source>
        <dbReference type="ARBA" id="ARBA00022801"/>
    </source>
</evidence>
<protein>
    <submittedName>
        <fullName evidence="3">Haloalkane dehalogenase</fullName>
        <ecNumber evidence="3">3.8.1.5</ecNumber>
    </submittedName>
</protein>
<dbReference type="Proteomes" id="UP001155586">
    <property type="component" value="Unassembled WGS sequence"/>
</dbReference>
<keyword evidence="1 3" id="KW-0378">Hydrolase</keyword>
<dbReference type="RefSeq" id="WP_265687959.1">
    <property type="nucleotide sequence ID" value="NZ_JAKRRX010000064.1"/>
</dbReference>
<dbReference type="InterPro" id="IPR000073">
    <property type="entry name" value="AB_hydrolase_1"/>
</dbReference>
<dbReference type="InterPro" id="IPR000639">
    <property type="entry name" value="Epox_hydrolase-like"/>
</dbReference>
<dbReference type="Gene3D" id="3.40.50.1820">
    <property type="entry name" value="alpha/beta hydrolase"/>
    <property type="match status" value="1"/>
</dbReference>
<organism evidence="3 4">
    <name type="scientific">Vibrio paucivorans</name>
    <dbReference type="NCBI Taxonomy" id="2829489"/>
    <lineage>
        <taxon>Bacteria</taxon>
        <taxon>Pseudomonadati</taxon>
        <taxon>Pseudomonadota</taxon>
        <taxon>Gammaproteobacteria</taxon>
        <taxon>Vibrionales</taxon>
        <taxon>Vibrionaceae</taxon>
        <taxon>Vibrio</taxon>
    </lineage>
</organism>
<evidence type="ECO:0000313" key="3">
    <source>
        <dbReference type="EMBL" id="MCW8334572.1"/>
    </source>
</evidence>